<keyword evidence="5" id="KW-0808">Transferase</keyword>
<feature type="domain" description="YrdC-like" evidence="12">
    <location>
        <begin position="11"/>
        <end position="197"/>
    </location>
</feature>
<dbReference type="KEGG" id="dog:HP555_10345"/>
<dbReference type="InterPro" id="IPR050156">
    <property type="entry name" value="TC-AMP_synthase_SUA5"/>
</dbReference>
<dbReference type="PANTHER" id="PTHR17490:SF16">
    <property type="entry name" value="THREONYLCARBAMOYL-AMP SYNTHASE"/>
    <property type="match status" value="1"/>
</dbReference>
<evidence type="ECO:0000256" key="6">
    <source>
        <dbReference type="ARBA" id="ARBA00022694"/>
    </source>
</evidence>
<evidence type="ECO:0000256" key="2">
    <source>
        <dbReference type="ARBA" id="ARBA00007663"/>
    </source>
</evidence>
<dbReference type="GO" id="GO:0006450">
    <property type="term" value="P:regulation of translational fidelity"/>
    <property type="evidence" value="ECO:0007669"/>
    <property type="project" value="TreeGrafter"/>
</dbReference>
<evidence type="ECO:0000256" key="9">
    <source>
        <dbReference type="ARBA" id="ARBA00022840"/>
    </source>
</evidence>
<proteinExistence type="inferred from homology"/>
<evidence type="ECO:0000256" key="5">
    <source>
        <dbReference type="ARBA" id="ARBA00022679"/>
    </source>
</evidence>
<keyword evidence="6" id="KW-0819">tRNA processing</keyword>
<dbReference type="Gene3D" id="3.90.870.10">
    <property type="entry name" value="DHBP synthase"/>
    <property type="match status" value="1"/>
</dbReference>
<evidence type="ECO:0000256" key="1">
    <source>
        <dbReference type="ARBA" id="ARBA00004496"/>
    </source>
</evidence>
<evidence type="ECO:0000256" key="7">
    <source>
        <dbReference type="ARBA" id="ARBA00022695"/>
    </source>
</evidence>
<sequence>MHVIRPVTADNISVSHAARILRAGGVVAFPTETYYGLAADPFNPSALARLFQVKQRPRQLPILVLVENSSQLKLFTSTVPVMYHLLIDTFWPGPLTLIFQALPTLPDQLTGKTGTVGIRYSPNPTANALIQAFNSPITATSANISGLPAATSAEEISQMFVDGIDLILDGGPTPGGSGSTLVGLDKGRLVCIRKGQIDFARIKRCADRLFESLREYSGDDYE</sequence>
<reference evidence="13 14" key="1">
    <citation type="submission" date="2020-05" db="EMBL/GenBank/DDBJ databases">
        <title>Complete genome of Desulfobulbus oligotrophicus.</title>
        <authorList>
            <person name="Podar M."/>
        </authorList>
    </citation>
    <scope>NUCLEOTIDE SEQUENCE [LARGE SCALE GENOMIC DNA]</scope>
    <source>
        <strain evidence="13 14">Prop6</strain>
    </source>
</reference>
<dbReference type="Proteomes" id="UP000596092">
    <property type="component" value="Chromosome"/>
</dbReference>
<keyword evidence="9" id="KW-0067">ATP-binding</keyword>
<dbReference type="Pfam" id="PF01300">
    <property type="entry name" value="Sua5_yciO_yrdC"/>
    <property type="match status" value="1"/>
</dbReference>
<dbReference type="AlphaFoldDB" id="A0A7T5VFX9"/>
<dbReference type="GO" id="GO:0061710">
    <property type="term" value="F:L-threonylcarbamoyladenylate synthase"/>
    <property type="evidence" value="ECO:0007669"/>
    <property type="project" value="UniProtKB-EC"/>
</dbReference>
<dbReference type="GO" id="GO:0003725">
    <property type="term" value="F:double-stranded RNA binding"/>
    <property type="evidence" value="ECO:0007669"/>
    <property type="project" value="InterPro"/>
</dbReference>
<accession>A0A7T5VFX9</accession>
<keyword evidence="7" id="KW-0548">Nucleotidyltransferase</keyword>
<evidence type="ECO:0000256" key="4">
    <source>
        <dbReference type="ARBA" id="ARBA00022490"/>
    </source>
</evidence>
<evidence type="ECO:0000313" key="14">
    <source>
        <dbReference type="Proteomes" id="UP000596092"/>
    </source>
</evidence>
<evidence type="ECO:0000259" key="12">
    <source>
        <dbReference type="PROSITE" id="PS51163"/>
    </source>
</evidence>
<dbReference type="GO" id="GO:0008033">
    <property type="term" value="P:tRNA processing"/>
    <property type="evidence" value="ECO:0007669"/>
    <property type="project" value="UniProtKB-KW"/>
</dbReference>
<dbReference type="PROSITE" id="PS51163">
    <property type="entry name" value="YRDC"/>
    <property type="match status" value="1"/>
</dbReference>
<evidence type="ECO:0000256" key="11">
    <source>
        <dbReference type="ARBA" id="ARBA00048366"/>
    </source>
</evidence>
<dbReference type="GO" id="GO:0005524">
    <property type="term" value="F:ATP binding"/>
    <property type="evidence" value="ECO:0007669"/>
    <property type="project" value="UniProtKB-KW"/>
</dbReference>
<comment type="similarity">
    <text evidence="2">Belongs to the SUA5 family.</text>
</comment>
<keyword evidence="4" id="KW-0963">Cytoplasm</keyword>
<protein>
    <recommendedName>
        <fullName evidence="10">L-threonylcarbamoyladenylate synthase</fullName>
        <ecNumber evidence="3">2.7.7.87</ecNumber>
    </recommendedName>
    <alternativeName>
        <fullName evidence="10">L-threonylcarbamoyladenylate synthase</fullName>
    </alternativeName>
</protein>
<dbReference type="EMBL" id="CP054140">
    <property type="protein sequence ID" value="QQG67021.1"/>
    <property type="molecule type" value="Genomic_DNA"/>
</dbReference>
<dbReference type="PANTHER" id="PTHR17490">
    <property type="entry name" value="SUA5"/>
    <property type="match status" value="1"/>
</dbReference>
<dbReference type="GO" id="GO:0005737">
    <property type="term" value="C:cytoplasm"/>
    <property type="evidence" value="ECO:0007669"/>
    <property type="project" value="UniProtKB-SubCell"/>
</dbReference>
<dbReference type="NCBIfam" id="TIGR00057">
    <property type="entry name" value="L-threonylcarbamoyladenylate synthase"/>
    <property type="match status" value="1"/>
</dbReference>
<gene>
    <name evidence="13" type="ORF">HP555_10345</name>
</gene>
<evidence type="ECO:0000313" key="13">
    <source>
        <dbReference type="EMBL" id="QQG67021.1"/>
    </source>
</evidence>
<dbReference type="InterPro" id="IPR017945">
    <property type="entry name" value="DHBP_synth_RibB-like_a/b_dom"/>
</dbReference>
<dbReference type="GO" id="GO:0000049">
    <property type="term" value="F:tRNA binding"/>
    <property type="evidence" value="ECO:0007669"/>
    <property type="project" value="TreeGrafter"/>
</dbReference>
<organism evidence="13 14">
    <name type="scientific">Desulfobulbus oligotrophicus</name>
    <dbReference type="NCBI Taxonomy" id="1909699"/>
    <lineage>
        <taxon>Bacteria</taxon>
        <taxon>Pseudomonadati</taxon>
        <taxon>Thermodesulfobacteriota</taxon>
        <taxon>Desulfobulbia</taxon>
        <taxon>Desulfobulbales</taxon>
        <taxon>Desulfobulbaceae</taxon>
        <taxon>Desulfobulbus</taxon>
    </lineage>
</organism>
<dbReference type="SUPFAM" id="SSF55821">
    <property type="entry name" value="YrdC/RibB"/>
    <property type="match status" value="1"/>
</dbReference>
<comment type="catalytic activity">
    <reaction evidence="11">
        <text>L-threonine + hydrogencarbonate + ATP = L-threonylcarbamoyladenylate + diphosphate + H2O</text>
        <dbReference type="Rhea" id="RHEA:36407"/>
        <dbReference type="ChEBI" id="CHEBI:15377"/>
        <dbReference type="ChEBI" id="CHEBI:17544"/>
        <dbReference type="ChEBI" id="CHEBI:30616"/>
        <dbReference type="ChEBI" id="CHEBI:33019"/>
        <dbReference type="ChEBI" id="CHEBI:57926"/>
        <dbReference type="ChEBI" id="CHEBI:73682"/>
        <dbReference type="EC" id="2.7.7.87"/>
    </reaction>
</comment>
<evidence type="ECO:0000256" key="10">
    <source>
        <dbReference type="ARBA" id="ARBA00029774"/>
    </source>
</evidence>
<dbReference type="InterPro" id="IPR006070">
    <property type="entry name" value="Sua5-like_dom"/>
</dbReference>
<name>A0A7T5VFX9_9BACT</name>
<evidence type="ECO:0000256" key="3">
    <source>
        <dbReference type="ARBA" id="ARBA00012584"/>
    </source>
</evidence>
<evidence type="ECO:0000256" key="8">
    <source>
        <dbReference type="ARBA" id="ARBA00022741"/>
    </source>
</evidence>
<keyword evidence="8" id="KW-0547">Nucleotide-binding</keyword>
<dbReference type="EC" id="2.7.7.87" evidence="3"/>
<keyword evidence="14" id="KW-1185">Reference proteome</keyword>
<comment type="subcellular location">
    <subcellularLocation>
        <location evidence="1">Cytoplasm</location>
    </subcellularLocation>
</comment>